<gene>
    <name evidence="6" type="ORF">BN1051_02817</name>
</gene>
<evidence type="ECO:0000256" key="1">
    <source>
        <dbReference type="ARBA" id="ARBA00023015"/>
    </source>
</evidence>
<dbReference type="InterPro" id="IPR041479">
    <property type="entry name" value="TetR_CgmR_C"/>
</dbReference>
<dbReference type="Pfam" id="PF17937">
    <property type="entry name" value="TetR_C_28"/>
    <property type="match status" value="1"/>
</dbReference>
<evidence type="ECO:0000313" key="6">
    <source>
        <dbReference type="EMBL" id="CEA09447.1"/>
    </source>
</evidence>
<dbReference type="InterPro" id="IPR001647">
    <property type="entry name" value="HTH_TetR"/>
</dbReference>
<dbReference type="InterPro" id="IPR009057">
    <property type="entry name" value="Homeodomain-like_sf"/>
</dbReference>
<feature type="DNA-binding region" description="H-T-H motif" evidence="4">
    <location>
        <begin position="28"/>
        <end position="47"/>
    </location>
</feature>
<proteinExistence type="predicted"/>
<dbReference type="PROSITE" id="PS50977">
    <property type="entry name" value="HTH_TETR_2"/>
    <property type="match status" value="1"/>
</dbReference>
<dbReference type="SUPFAM" id="SSF46689">
    <property type="entry name" value="Homeodomain-like"/>
    <property type="match status" value="1"/>
</dbReference>
<dbReference type="GO" id="GO:0003700">
    <property type="term" value="F:DNA-binding transcription factor activity"/>
    <property type="evidence" value="ECO:0007669"/>
    <property type="project" value="TreeGrafter"/>
</dbReference>
<keyword evidence="3" id="KW-0804">Transcription</keyword>
<dbReference type="Gene3D" id="1.10.357.10">
    <property type="entry name" value="Tetracycline Repressor, domain 2"/>
    <property type="match status" value="1"/>
</dbReference>
<protein>
    <submittedName>
        <fullName evidence="6">Bacterial regulatory proteins, tetR family</fullName>
    </submittedName>
</protein>
<dbReference type="PANTHER" id="PTHR30055:SF234">
    <property type="entry name" value="HTH-TYPE TRANSCRIPTIONAL REGULATOR BETI"/>
    <property type="match status" value="1"/>
</dbReference>
<sequence length="189" mass="20286">MTSPTPARERILAAYEDLLINEGPRGATLDAVTALAEVSKGGLLYHFKNKEALAAGLIAKLRELADLDLQKMAADADGPSRYLVRESVYVGSELDRALIGVVRLAQANDPAASDLLRSIHRSWYDLVHQEVGDPVIARAIVLLGDGLYYNEGLPGGWPQDKDRSSEASVQQLLQVVDLLKAQAAAAAKG</sequence>
<dbReference type="InterPro" id="IPR050109">
    <property type="entry name" value="HTH-type_TetR-like_transc_reg"/>
</dbReference>
<dbReference type="AlphaFoldDB" id="A0A078MVI7"/>
<evidence type="ECO:0000256" key="2">
    <source>
        <dbReference type="ARBA" id="ARBA00023125"/>
    </source>
</evidence>
<evidence type="ECO:0000259" key="5">
    <source>
        <dbReference type="PROSITE" id="PS50977"/>
    </source>
</evidence>
<dbReference type="PATRIC" id="fig|1461584.3.peg.2791"/>
<feature type="domain" description="HTH tetR-type" evidence="5">
    <location>
        <begin position="5"/>
        <end position="65"/>
    </location>
</feature>
<dbReference type="GO" id="GO:0000976">
    <property type="term" value="F:transcription cis-regulatory region binding"/>
    <property type="evidence" value="ECO:0007669"/>
    <property type="project" value="TreeGrafter"/>
</dbReference>
<keyword evidence="1" id="KW-0805">Transcription regulation</keyword>
<reference evidence="6" key="1">
    <citation type="submission" date="2014-07" db="EMBL/GenBank/DDBJ databases">
        <authorList>
            <person name="Urmite Genomes Urmite Genomes"/>
        </authorList>
    </citation>
    <scope>NUCLEOTIDE SEQUENCE</scope>
    <source>
        <strain evidence="6">11W110_air</strain>
    </source>
</reference>
<dbReference type="PANTHER" id="PTHR30055">
    <property type="entry name" value="HTH-TYPE TRANSCRIPTIONAL REGULATOR RUTR"/>
    <property type="match status" value="1"/>
</dbReference>
<dbReference type="Pfam" id="PF00440">
    <property type="entry name" value="TetR_N"/>
    <property type="match status" value="1"/>
</dbReference>
<evidence type="ECO:0000256" key="3">
    <source>
        <dbReference type="ARBA" id="ARBA00023163"/>
    </source>
</evidence>
<evidence type="ECO:0000256" key="4">
    <source>
        <dbReference type="PROSITE-ProRule" id="PRU00335"/>
    </source>
</evidence>
<accession>A0A078MVI7</accession>
<dbReference type="EMBL" id="LN483072">
    <property type="protein sequence ID" value="CEA09447.1"/>
    <property type="molecule type" value="Genomic_DNA"/>
</dbReference>
<keyword evidence="2 4" id="KW-0238">DNA-binding</keyword>
<name>A0A078MVI7_9MICC</name>
<organism evidence="6">
    <name type="scientific">Arthrobacter saudimassiliensis</name>
    <dbReference type="NCBI Taxonomy" id="1461584"/>
    <lineage>
        <taxon>Bacteria</taxon>
        <taxon>Bacillati</taxon>
        <taxon>Actinomycetota</taxon>
        <taxon>Actinomycetes</taxon>
        <taxon>Micrococcales</taxon>
        <taxon>Micrococcaceae</taxon>
        <taxon>Arthrobacter</taxon>
    </lineage>
</organism>